<dbReference type="EMBL" id="JYDH01000029">
    <property type="protein sequence ID" value="KRY37945.1"/>
    <property type="molecule type" value="Genomic_DNA"/>
</dbReference>
<gene>
    <name evidence="1" type="ORF">T01_2455</name>
</gene>
<organism evidence="1 2">
    <name type="scientific">Trichinella spiralis</name>
    <name type="common">Trichina worm</name>
    <dbReference type="NCBI Taxonomy" id="6334"/>
    <lineage>
        <taxon>Eukaryota</taxon>
        <taxon>Metazoa</taxon>
        <taxon>Ecdysozoa</taxon>
        <taxon>Nematoda</taxon>
        <taxon>Enoplea</taxon>
        <taxon>Dorylaimia</taxon>
        <taxon>Trichinellida</taxon>
        <taxon>Trichinellidae</taxon>
        <taxon>Trichinella</taxon>
    </lineage>
</organism>
<evidence type="ECO:0000313" key="1">
    <source>
        <dbReference type="EMBL" id="KRY37945.1"/>
    </source>
</evidence>
<name>A0A0V1BLH9_TRISP</name>
<reference evidence="1 2" key="1">
    <citation type="submission" date="2015-01" db="EMBL/GenBank/DDBJ databases">
        <title>Evolution of Trichinella species and genotypes.</title>
        <authorList>
            <person name="Korhonen P.K."/>
            <person name="Edoardo P."/>
            <person name="Giuseppe L.R."/>
            <person name="Gasser R.B."/>
        </authorList>
    </citation>
    <scope>NUCLEOTIDE SEQUENCE [LARGE SCALE GENOMIC DNA]</scope>
    <source>
        <strain evidence="1">ISS3</strain>
    </source>
</reference>
<evidence type="ECO:0000313" key="2">
    <source>
        <dbReference type="Proteomes" id="UP000054776"/>
    </source>
</evidence>
<sequence length="195" mass="22306">MPYEKKDKRYCGYWRGQHLLDEVIHYGIDKEDTAAAFVKKGTREPRTSRQDSSPYRKEALLRTLTIVNSMIPYNGPYTNKMLKTLAIDNSMIPYNGPYTSKMLKTLAIDNSMIPYNGPYTSKMLKCDKLPIQFGEKLLMVSSSYEDMMDLQSSVITFSELRTAVLVPESNESGMKVLVNAILRIRKNSSRTVNPR</sequence>
<proteinExistence type="predicted"/>
<keyword evidence="2" id="KW-1185">Reference proteome</keyword>
<dbReference type="InParanoid" id="A0A0V1BLH9"/>
<evidence type="ECO:0008006" key="3">
    <source>
        <dbReference type="Google" id="ProtNLM"/>
    </source>
</evidence>
<dbReference type="Proteomes" id="UP000054776">
    <property type="component" value="Unassembled WGS sequence"/>
</dbReference>
<protein>
    <recommendedName>
        <fullName evidence="3">PiggyBac transposable element-derived protein domain-containing protein</fullName>
    </recommendedName>
</protein>
<dbReference type="OrthoDB" id="10584760at2759"/>
<dbReference type="AlphaFoldDB" id="A0A0V1BLH9"/>
<comment type="caution">
    <text evidence="1">The sequence shown here is derived from an EMBL/GenBank/DDBJ whole genome shotgun (WGS) entry which is preliminary data.</text>
</comment>
<accession>A0A0V1BLH9</accession>